<reference evidence="1" key="1">
    <citation type="submission" date="2018-05" db="EMBL/GenBank/DDBJ databases">
        <authorList>
            <person name="Lanie J.A."/>
            <person name="Ng W.-L."/>
            <person name="Kazmierczak K.M."/>
            <person name="Andrzejewski T.M."/>
            <person name="Davidsen T.M."/>
            <person name="Wayne K.J."/>
            <person name="Tettelin H."/>
            <person name="Glass J.I."/>
            <person name="Rusch D."/>
            <person name="Podicherti R."/>
            <person name="Tsui H.-C.T."/>
            <person name="Winkler M.E."/>
        </authorList>
    </citation>
    <scope>NUCLEOTIDE SEQUENCE</scope>
</reference>
<dbReference type="AlphaFoldDB" id="A0A382H9G4"/>
<organism evidence="1">
    <name type="scientific">marine metagenome</name>
    <dbReference type="NCBI Taxonomy" id="408172"/>
    <lineage>
        <taxon>unclassified sequences</taxon>
        <taxon>metagenomes</taxon>
        <taxon>ecological metagenomes</taxon>
    </lineage>
</organism>
<name>A0A382H9G4_9ZZZZ</name>
<proteinExistence type="predicted"/>
<gene>
    <name evidence="1" type="ORF">METZ01_LOCUS236411</name>
</gene>
<protein>
    <submittedName>
        <fullName evidence="1">Uncharacterized protein</fullName>
    </submittedName>
</protein>
<evidence type="ECO:0000313" key="1">
    <source>
        <dbReference type="EMBL" id="SVB83557.1"/>
    </source>
</evidence>
<dbReference type="EMBL" id="UINC01059774">
    <property type="protein sequence ID" value="SVB83557.1"/>
    <property type="molecule type" value="Genomic_DNA"/>
</dbReference>
<accession>A0A382H9G4</accession>
<sequence length="33" mass="3560">MFIVVIAKLLAHAGIDDLNEKTERSTTASTGTR</sequence>